<keyword evidence="2" id="KW-1185">Reference proteome</keyword>
<dbReference type="STRING" id="35608.A0A2U1LI11"/>
<evidence type="ECO:0000313" key="2">
    <source>
        <dbReference type="Proteomes" id="UP000245207"/>
    </source>
</evidence>
<name>A0A2U1LI11_ARTAN</name>
<sequence>MPYDPTPAIWAIVIGRCRILGKNKLQKFVAEKLLEMRPHKLGYYVFVANMYADYGCWEKGFRLCMTIERSGYIMSEEVFNLVSMNSRRSSKQKIKVPIKYGDTICDLIKKKTGQTEEEIGVVNEVLMNSADDVNKDDVRAGDNGSCEELGK</sequence>
<organism evidence="1 2">
    <name type="scientific">Artemisia annua</name>
    <name type="common">Sweet wormwood</name>
    <dbReference type="NCBI Taxonomy" id="35608"/>
    <lineage>
        <taxon>Eukaryota</taxon>
        <taxon>Viridiplantae</taxon>
        <taxon>Streptophyta</taxon>
        <taxon>Embryophyta</taxon>
        <taxon>Tracheophyta</taxon>
        <taxon>Spermatophyta</taxon>
        <taxon>Magnoliopsida</taxon>
        <taxon>eudicotyledons</taxon>
        <taxon>Gunneridae</taxon>
        <taxon>Pentapetalae</taxon>
        <taxon>asterids</taxon>
        <taxon>campanulids</taxon>
        <taxon>Asterales</taxon>
        <taxon>Asteraceae</taxon>
        <taxon>Asteroideae</taxon>
        <taxon>Anthemideae</taxon>
        <taxon>Artemisiinae</taxon>
        <taxon>Artemisia</taxon>
    </lineage>
</organism>
<gene>
    <name evidence="1" type="ORF">CTI12_AA488080</name>
</gene>
<dbReference type="AlphaFoldDB" id="A0A2U1LI11"/>
<comment type="caution">
    <text evidence="1">The sequence shown here is derived from an EMBL/GenBank/DDBJ whole genome shotgun (WGS) entry which is preliminary data.</text>
</comment>
<dbReference type="PANTHER" id="PTHR47926">
    <property type="entry name" value="PENTATRICOPEPTIDE REPEAT-CONTAINING PROTEIN"/>
    <property type="match status" value="1"/>
</dbReference>
<accession>A0A2U1LI11</accession>
<dbReference type="EMBL" id="PKPP01009276">
    <property type="protein sequence ID" value="PWA48640.1"/>
    <property type="molecule type" value="Genomic_DNA"/>
</dbReference>
<dbReference type="GO" id="GO:0003723">
    <property type="term" value="F:RNA binding"/>
    <property type="evidence" value="ECO:0007669"/>
    <property type="project" value="InterPro"/>
</dbReference>
<evidence type="ECO:0000313" key="1">
    <source>
        <dbReference type="EMBL" id="PWA48640.1"/>
    </source>
</evidence>
<proteinExistence type="predicted"/>
<reference evidence="1 2" key="1">
    <citation type="journal article" date="2018" name="Mol. Plant">
        <title>The genome of Artemisia annua provides insight into the evolution of Asteraceae family and artemisinin biosynthesis.</title>
        <authorList>
            <person name="Shen Q."/>
            <person name="Zhang L."/>
            <person name="Liao Z."/>
            <person name="Wang S."/>
            <person name="Yan T."/>
            <person name="Shi P."/>
            <person name="Liu M."/>
            <person name="Fu X."/>
            <person name="Pan Q."/>
            <person name="Wang Y."/>
            <person name="Lv Z."/>
            <person name="Lu X."/>
            <person name="Zhang F."/>
            <person name="Jiang W."/>
            <person name="Ma Y."/>
            <person name="Chen M."/>
            <person name="Hao X."/>
            <person name="Li L."/>
            <person name="Tang Y."/>
            <person name="Lv G."/>
            <person name="Zhou Y."/>
            <person name="Sun X."/>
            <person name="Brodelius P.E."/>
            <person name="Rose J.K.C."/>
            <person name="Tang K."/>
        </authorList>
    </citation>
    <scope>NUCLEOTIDE SEQUENCE [LARGE SCALE GENOMIC DNA]</scope>
    <source>
        <strain evidence="2">cv. Huhao1</strain>
        <tissue evidence="1">Leaf</tissue>
    </source>
</reference>
<dbReference type="Proteomes" id="UP000245207">
    <property type="component" value="Unassembled WGS sequence"/>
</dbReference>
<protein>
    <submittedName>
        <fullName evidence="1">Tetratricopeptide repeat (TPR)-like superfamily protein</fullName>
    </submittedName>
</protein>
<dbReference type="GO" id="GO:0009451">
    <property type="term" value="P:RNA modification"/>
    <property type="evidence" value="ECO:0007669"/>
    <property type="project" value="InterPro"/>
</dbReference>
<dbReference type="InterPro" id="IPR046960">
    <property type="entry name" value="PPR_At4g14850-like_plant"/>
</dbReference>